<feature type="compositionally biased region" description="Pro residues" evidence="1">
    <location>
        <begin position="40"/>
        <end position="51"/>
    </location>
</feature>
<dbReference type="SUPFAM" id="SSF50978">
    <property type="entry name" value="WD40 repeat-like"/>
    <property type="match status" value="1"/>
</dbReference>
<dbReference type="OrthoDB" id="2248459at2759"/>
<dbReference type="PANTHER" id="PTHR11200:SF240">
    <property type="entry name" value="INOSITOL POLYPHOSPHATE 5-PHOSPHATASE C9G1.10C-RELATED"/>
    <property type="match status" value="1"/>
</dbReference>
<dbReference type="AlphaFoldDB" id="A0A9P8W8D7"/>
<feature type="compositionally biased region" description="Low complexity" evidence="1">
    <location>
        <begin position="30"/>
        <end position="39"/>
    </location>
</feature>
<evidence type="ECO:0000256" key="1">
    <source>
        <dbReference type="SAM" id="MobiDB-lite"/>
    </source>
</evidence>
<dbReference type="Pfam" id="PF22669">
    <property type="entry name" value="Exo_endo_phos2"/>
    <property type="match status" value="1"/>
</dbReference>
<dbReference type="GO" id="GO:0046856">
    <property type="term" value="P:phosphatidylinositol dephosphorylation"/>
    <property type="evidence" value="ECO:0007669"/>
    <property type="project" value="InterPro"/>
</dbReference>
<organism evidence="3 4">
    <name type="scientific">Thelonectria olida</name>
    <dbReference type="NCBI Taxonomy" id="1576542"/>
    <lineage>
        <taxon>Eukaryota</taxon>
        <taxon>Fungi</taxon>
        <taxon>Dikarya</taxon>
        <taxon>Ascomycota</taxon>
        <taxon>Pezizomycotina</taxon>
        <taxon>Sordariomycetes</taxon>
        <taxon>Hypocreomycetidae</taxon>
        <taxon>Hypocreales</taxon>
        <taxon>Nectriaceae</taxon>
        <taxon>Thelonectria</taxon>
    </lineage>
</organism>
<dbReference type="EMBL" id="JAGPYM010000006">
    <property type="protein sequence ID" value="KAH6893106.1"/>
    <property type="molecule type" value="Genomic_DNA"/>
</dbReference>
<feature type="compositionally biased region" description="Basic and acidic residues" evidence="1">
    <location>
        <begin position="204"/>
        <end position="215"/>
    </location>
</feature>
<feature type="compositionally biased region" description="Basic and acidic residues" evidence="1">
    <location>
        <begin position="52"/>
        <end position="61"/>
    </location>
</feature>
<feature type="region of interest" description="Disordered" evidence="1">
    <location>
        <begin position="1"/>
        <end position="440"/>
    </location>
</feature>
<dbReference type="Gene3D" id="2.130.10.10">
    <property type="entry name" value="YVTN repeat-like/Quinoprotein amine dehydrogenase"/>
    <property type="match status" value="1"/>
</dbReference>
<dbReference type="SMART" id="SM00128">
    <property type="entry name" value="IPPc"/>
    <property type="match status" value="1"/>
</dbReference>
<feature type="compositionally biased region" description="Polar residues" evidence="1">
    <location>
        <begin position="370"/>
        <end position="399"/>
    </location>
</feature>
<gene>
    <name evidence="3" type="ORF">B0T10DRAFT_266277</name>
</gene>
<dbReference type="InterPro" id="IPR036691">
    <property type="entry name" value="Endo/exonu/phosph_ase_sf"/>
</dbReference>
<feature type="compositionally biased region" description="Pro residues" evidence="1">
    <location>
        <begin position="274"/>
        <end position="293"/>
    </location>
</feature>
<accession>A0A9P8W8D7</accession>
<comment type="caution">
    <text evidence="3">The sequence shown here is derived from an EMBL/GenBank/DDBJ whole genome shotgun (WGS) entry which is preliminary data.</text>
</comment>
<dbReference type="InterPro" id="IPR000300">
    <property type="entry name" value="IPPc"/>
</dbReference>
<feature type="compositionally biased region" description="Polar residues" evidence="1">
    <location>
        <begin position="319"/>
        <end position="329"/>
    </location>
</feature>
<dbReference type="InterPro" id="IPR046985">
    <property type="entry name" value="IP5"/>
</dbReference>
<dbReference type="PANTHER" id="PTHR11200">
    <property type="entry name" value="INOSITOL 5-PHOSPHATASE"/>
    <property type="match status" value="1"/>
</dbReference>
<name>A0A9P8W8D7_9HYPO</name>
<dbReference type="InterPro" id="IPR015943">
    <property type="entry name" value="WD40/YVTN_repeat-like_dom_sf"/>
</dbReference>
<evidence type="ECO:0000313" key="3">
    <source>
        <dbReference type="EMBL" id="KAH6893106.1"/>
    </source>
</evidence>
<feature type="domain" description="Inositol polyphosphate-related phosphatase" evidence="2">
    <location>
        <begin position="839"/>
        <end position="1181"/>
    </location>
</feature>
<evidence type="ECO:0000259" key="2">
    <source>
        <dbReference type="SMART" id="SM00128"/>
    </source>
</evidence>
<evidence type="ECO:0000313" key="4">
    <source>
        <dbReference type="Proteomes" id="UP000777438"/>
    </source>
</evidence>
<keyword evidence="4" id="KW-1185">Reference proteome</keyword>
<feature type="compositionally biased region" description="Pro residues" evidence="1">
    <location>
        <begin position="194"/>
        <end position="203"/>
    </location>
</feature>
<reference evidence="3 4" key="1">
    <citation type="journal article" date="2021" name="Nat. Commun.">
        <title>Genetic determinants of endophytism in the Arabidopsis root mycobiome.</title>
        <authorList>
            <person name="Mesny F."/>
            <person name="Miyauchi S."/>
            <person name="Thiergart T."/>
            <person name="Pickel B."/>
            <person name="Atanasova L."/>
            <person name="Karlsson M."/>
            <person name="Huettel B."/>
            <person name="Barry K.W."/>
            <person name="Haridas S."/>
            <person name="Chen C."/>
            <person name="Bauer D."/>
            <person name="Andreopoulos W."/>
            <person name="Pangilinan J."/>
            <person name="LaButti K."/>
            <person name="Riley R."/>
            <person name="Lipzen A."/>
            <person name="Clum A."/>
            <person name="Drula E."/>
            <person name="Henrissat B."/>
            <person name="Kohler A."/>
            <person name="Grigoriev I.V."/>
            <person name="Martin F.M."/>
            <person name="Hacquard S."/>
        </authorList>
    </citation>
    <scope>NUCLEOTIDE SEQUENCE [LARGE SCALE GENOMIC DNA]</scope>
    <source>
        <strain evidence="3 4">MPI-CAGE-CH-0241</strain>
    </source>
</reference>
<dbReference type="Proteomes" id="UP000777438">
    <property type="component" value="Unassembled WGS sequence"/>
</dbReference>
<dbReference type="Gene3D" id="3.60.10.10">
    <property type="entry name" value="Endonuclease/exonuclease/phosphatase"/>
    <property type="match status" value="1"/>
</dbReference>
<dbReference type="InterPro" id="IPR036322">
    <property type="entry name" value="WD40_repeat_dom_sf"/>
</dbReference>
<protein>
    <recommendedName>
        <fullName evidence="2">Inositol polyphosphate-related phosphatase domain-containing protein</fullName>
    </recommendedName>
</protein>
<dbReference type="SUPFAM" id="SSF56219">
    <property type="entry name" value="DNase I-like"/>
    <property type="match status" value="1"/>
</dbReference>
<proteinExistence type="predicted"/>
<sequence>MDPPKGDGPDGSSIKPVSSLRARFENMGNSSKPADASAPPSAPSRPISPAPKPDRLRDFKPTQDIASTAPSTPVVPTRPQPRPKSMIMTFNSEQNGPPLVPHPSTRPIIAPKSQVTQQSAPPPPPAVTVQPPQSPPKGRVSSLALNDQSPFLNPDAIAAPTTPGGSPRNFKIPSRPHTPSASVDFSRSPRPGGSQPPSPPPPRRSAELRRERETKTAPPPPAPRKSEKPLIPASKPIVAPELQGIQAVRRGDISQETSPFNSPPSSLESHEPPPKLPTRPRPQPQADMPPPARPRSVVIGFEPPPVHHSVVSARKETEVNGTSKGQMTQFADEPRPALPARPPTFDIAPRSTPSNAGAMAPPPRPPRPAISSQPIDSITSTPPKRVVSTPTTQPVQSQLAPAARGHGRSMTIDRTSDRVPAEFRIPPAGGTSTLSLAGPSRPIQSTATAVKLAPATGSASATAITGPSRPIQSTPVAAQMAPKTETVDHVTAFPEAFNVNRRPPFIKHGSFEIQTKYDARTFDVCGEFVCASGHMTRVWSLLDGELVMSLSHTEGIKATAIAFKPAADPRDEGKRVWIGTNTGELMEVEVATHSITPGKANAHSRFEVTRIYRHFNEIWTLDEAGTLLVWGPDANSVANITGVPSQSYKVPKGHTFSMVIGDELWHATGKEIRVFAPASDGRSQFQVLVRPLVTDNAGEVTSGTLLKTQPDTALFGHVDGKVTMYSTSNYTCTRIINVSTWKINSLVNSGRHVWAAYNTGKVCVYDVEESPWAIKKEWQAHDTHIIKMVSDPSSSYFLDRLQVISLGADNKIKAWDGLLEDDWLEESMQSKDTQYCDFDEIKALFFTWNAGASTPSSLRYSGGDSTFFQDLIQSSGSPDILVFGFQELVDLEDKKLTAKSFLKKQKKKEGSDQERMSHQYRDWRDFLMKSLDDYMPAEHLYHLLHTAPMVGLFTCVFVKSSLRDRIRNLQGATVKRGMGGLHGNKGAVAVRFKIDDSSICLINCHLAAGQSQANQRHGDIAAILETPLFPTERDPGVRVDSYVGGGDGSMIVDHELCVLNGDLNYRIDTMSRDTVVTAVKQNNLAKLLDRDQLLVARRRNPAFRLRAFDEMPITFAPTYKYDVGTDNYDTSEKRRSPAWCDRLLHKGRGRIQQLDYRRHEVRVSDHRPVTGSFNLWVKKVDPKRRSIAWVESERGFEALREQETGVDKMLYLTMTCGFDEETSKRLVQETAAR</sequence>
<dbReference type="FunFam" id="3.60.10.10:FF:000036">
    <property type="entry name" value="Inositol polyphosphate phosphatase, putative"/>
    <property type="match status" value="1"/>
</dbReference>
<dbReference type="GO" id="GO:0004439">
    <property type="term" value="F:phosphatidylinositol-4,5-bisphosphate 5-phosphatase activity"/>
    <property type="evidence" value="ECO:0007669"/>
    <property type="project" value="TreeGrafter"/>
</dbReference>